<name>A0A0E2HUP9_9FIRM</name>
<sequence length="81" mass="9558">MEAITGYEEYEQDFRLLALPEYRWMAEQLLTEALEDYQPPENLDVYLPDCLCGEPSGYTFFFEARTKESEKTSSLLYTGFY</sequence>
<dbReference type="EMBL" id="AGYR01000004">
    <property type="protein sequence ID" value="ENZ19551.1"/>
    <property type="molecule type" value="Genomic_DNA"/>
</dbReference>
<protein>
    <submittedName>
        <fullName evidence="1">Uncharacterized protein</fullName>
    </submittedName>
</protein>
<dbReference type="Proteomes" id="UP000013085">
    <property type="component" value="Unassembled WGS sequence"/>
</dbReference>
<evidence type="ECO:0000313" key="1">
    <source>
        <dbReference type="EMBL" id="ENZ19551.1"/>
    </source>
</evidence>
<dbReference type="HOGENOM" id="CLU_2599788_0_0_9"/>
<accession>A0A0E2HUP9</accession>
<comment type="caution">
    <text evidence="1">The sequence shown here is derived from an EMBL/GenBank/DDBJ whole genome shotgun (WGS) entry which is preliminary data.</text>
</comment>
<evidence type="ECO:0000313" key="2">
    <source>
        <dbReference type="Proteomes" id="UP000013085"/>
    </source>
</evidence>
<gene>
    <name evidence="1" type="ORF">HMPREF1090_00459</name>
</gene>
<organism evidence="1 2">
    <name type="scientific">[Clostridium] clostridioforme 90A8</name>
    <dbReference type="NCBI Taxonomy" id="999408"/>
    <lineage>
        <taxon>Bacteria</taxon>
        <taxon>Bacillati</taxon>
        <taxon>Bacillota</taxon>
        <taxon>Clostridia</taxon>
        <taxon>Lachnospirales</taxon>
        <taxon>Lachnospiraceae</taxon>
        <taxon>Enterocloster</taxon>
    </lineage>
</organism>
<proteinExistence type="predicted"/>
<dbReference type="AlphaFoldDB" id="A0A0E2HUP9"/>
<reference evidence="1 2" key="1">
    <citation type="submission" date="2013-01" db="EMBL/GenBank/DDBJ databases">
        <title>The Genome Sequence of Clostridium clostridioforme 90A8.</title>
        <authorList>
            <consortium name="The Broad Institute Genome Sequencing Platform"/>
            <person name="Earl A."/>
            <person name="Ward D."/>
            <person name="Feldgarden M."/>
            <person name="Gevers D."/>
            <person name="Courvalin P."/>
            <person name="Lambert T."/>
            <person name="Walker B."/>
            <person name="Young S.K."/>
            <person name="Zeng Q."/>
            <person name="Gargeya S."/>
            <person name="Fitzgerald M."/>
            <person name="Haas B."/>
            <person name="Abouelleil A."/>
            <person name="Alvarado L."/>
            <person name="Arachchi H.M."/>
            <person name="Berlin A.M."/>
            <person name="Chapman S.B."/>
            <person name="Dewar J."/>
            <person name="Goldberg J."/>
            <person name="Griggs A."/>
            <person name="Gujja S."/>
            <person name="Hansen M."/>
            <person name="Howarth C."/>
            <person name="Imamovic A."/>
            <person name="Larimer J."/>
            <person name="McCowan C."/>
            <person name="Murphy C."/>
            <person name="Neiman D."/>
            <person name="Pearson M."/>
            <person name="Priest M."/>
            <person name="Roberts A."/>
            <person name="Saif S."/>
            <person name="Shea T."/>
            <person name="Sisk P."/>
            <person name="Sykes S."/>
            <person name="Wortman J."/>
            <person name="Nusbaum C."/>
            <person name="Birren B."/>
        </authorList>
    </citation>
    <scope>NUCLEOTIDE SEQUENCE [LARGE SCALE GENOMIC DNA]</scope>
    <source>
        <strain evidence="1 2">90A8</strain>
    </source>
</reference>
<dbReference type="RefSeq" id="WP_002570384.1">
    <property type="nucleotide sequence ID" value="NZ_KB850987.1"/>
</dbReference>
<dbReference type="PATRIC" id="fig|999408.3.peg.498"/>